<dbReference type="HOGENOM" id="CLU_3290981_0_0_4"/>
<accession>F5S7N6</accession>
<organism evidence="1 2">
    <name type="scientific">Kingella kingae ATCC 23330</name>
    <dbReference type="NCBI Taxonomy" id="887327"/>
    <lineage>
        <taxon>Bacteria</taxon>
        <taxon>Pseudomonadati</taxon>
        <taxon>Pseudomonadota</taxon>
        <taxon>Betaproteobacteria</taxon>
        <taxon>Neisseriales</taxon>
        <taxon>Neisseriaceae</taxon>
        <taxon>Kingella</taxon>
    </lineage>
</organism>
<evidence type="ECO:0000313" key="2">
    <source>
        <dbReference type="Proteomes" id="UP000004207"/>
    </source>
</evidence>
<name>F5S7N6_KINKI</name>
<proteinExistence type="predicted"/>
<keyword evidence="2" id="KW-1185">Reference proteome</keyword>
<dbReference type="Proteomes" id="UP000004207">
    <property type="component" value="Unassembled WGS sequence"/>
</dbReference>
<gene>
    <name evidence="1" type="ORF">HMPREF0476_1219</name>
</gene>
<reference evidence="1 2" key="1">
    <citation type="submission" date="2011-04" db="EMBL/GenBank/DDBJ databases">
        <authorList>
            <person name="Muzny D."/>
            <person name="Qin X."/>
            <person name="Deng J."/>
            <person name="Jiang H."/>
            <person name="Liu Y."/>
            <person name="Qu J."/>
            <person name="Song X.-Z."/>
            <person name="Zhang L."/>
            <person name="Thornton R."/>
            <person name="Coyle M."/>
            <person name="Francisco L."/>
            <person name="Jackson L."/>
            <person name="Javaid M."/>
            <person name="Korchina V."/>
            <person name="Kovar C."/>
            <person name="Mata R."/>
            <person name="Mathew T."/>
            <person name="Ngo R."/>
            <person name="Nguyen L."/>
            <person name="Nguyen N."/>
            <person name="Okwuonu G."/>
            <person name="Ongeri F."/>
            <person name="Pham C."/>
            <person name="Simmons D."/>
            <person name="Wilczek-Boney K."/>
            <person name="Hale W."/>
            <person name="Jakkamsetti A."/>
            <person name="Pham P."/>
            <person name="Ruth R."/>
            <person name="San Lucas F."/>
            <person name="Warren J."/>
            <person name="Zhang J."/>
            <person name="Zhao Z."/>
            <person name="Zhou C."/>
            <person name="Zhu D."/>
            <person name="Lee S."/>
            <person name="Bess C."/>
            <person name="Blankenburg K."/>
            <person name="Forbes L."/>
            <person name="Fu Q."/>
            <person name="Gubbala S."/>
            <person name="Hirani K."/>
            <person name="Jayaseelan J.C."/>
            <person name="Lara F."/>
            <person name="Munidasa M."/>
            <person name="Palculict T."/>
            <person name="Patil S."/>
            <person name="Pu L.-L."/>
            <person name="Saada N."/>
            <person name="Tang L."/>
            <person name="Weissenberger G."/>
            <person name="Zhu Y."/>
            <person name="Hemphill L."/>
            <person name="Shang Y."/>
            <person name="Youmans B."/>
            <person name="Ayvaz T."/>
            <person name="Ross M."/>
            <person name="Santibanez J."/>
            <person name="Aqrawi P."/>
            <person name="Gross S."/>
            <person name="Joshi V."/>
            <person name="Fowler G."/>
            <person name="Nazareth L."/>
            <person name="Reid J."/>
            <person name="Worley K."/>
            <person name="Petrosino J."/>
            <person name="Highlander S."/>
            <person name="Gibbs R."/>
        </authorList>
    </citation>
    <scope>NUCLEOTIDE SEQUENCE [LARGE SCALE GENOMIC DNA]</scope>
    <source>
        <strain evidence="1 2">ATCC 23330</strain>
    </source>
</reference>
<dbReference type="AlphaFoldDB" id="F5S7N6"/>
<dbReference type="EMBL" id="AFHS01000039">
    <property type="protein sequence ID" value="EGK08890.1"/>
    <property type="molecule type" value="Genomic_DNA"/>
</dbReference>
<protein>
    <submittedName>
        <fullName evidence="1">Uncharacterized protein</fullName>
    </submittedName>
</protein>
<sequence>MVGESAKLKTSGILRYLGGFLAMRYRFKAACNQYSELNLD</sequence>
<evidence type="ECO:0000313" key="1">
    <source>
        <dbReference type="EMBL" id="EGK08890.1"/>
    </source>
</evidence>
<comment type="caution">
    <text evidence="1">The sequence shown here is derived from an EMBL/GenBank/DDBJ whole genome shotgun (WGS) entry which is preliminary data.</text>
</comment>